<keyword evidence="2" id="KW-0378">Hydrolase</keyword>
<feature type="signal peptide" evidence="3">
    <location>
        <begin position="1"/>
        <end position="20"/>
    </location>
</feature>
<evidence type="ECO:0000313" key="5">
    <source>
        <dbReference type="EMBL" id="TSJ47565.1"/>
    </source>
</evidence>
<keyword evidence="3" id="KW-0732">Signal</keyword>
<dbReference type="InterPro" id="IPR002884">
    <property type="entry name" value="P_dom"/>
</dbReference>
<feature type="chain" id="PRO_5021797572" description="P/Homo B domain-containing protein" evidence="3">
    <location>
        <begin position="21"/>
        <end position="955"/>
    </location>
</feature>
<organism evidence="5 6">
    <name type="scientific">Fluviicola chungangensis</name>
    <dbReference type="NCBI Taxonomy" id="2597671"/>
    <lineage>
        <taxon>Bacteria</taxon>
        <taxon>Pseudomonadati</taxon>
        <taxon>Bacteroidota</taxon>
        <taxon>Flavobacteriia</taxon>
        <taxon>Flavobacteriales</taxon>
        <taxon>Crocinitomicaceae</taxon>
        <taxon>Fluviicola</taxon>
    </lineage>
</organism>
<dbReference type="RefSeq" id="WP_144331101.1">
    <property type="nucleotide sequence ID" value="NZ_VLPL01000001.1"/>
</dbReference>
<evidence type="ECO:0000313" key="6">
    <source>
        <dbReference type="Proteomes" id="UP000316008"/>
    </source>
</evidence>
<dbReference type="EMBL" id="VLPL01000001">
    <property type="protein sequence ID" value="TSJ47565.1"/>
    <property type="molecule type" value="Genomic_DNA"/>
</dbReference>
<dbReference type="AlphaFoldDB" id="A0A556N607"/>
<evidence type="ECO:0000256" key="1">
    <source>
        <dbReference type="ARBA" id="ARBA00022670"/>
    </source>
</evidence>
<proteinExistence type="predicted"/>
<gene>
    <name evidence="5" type="ORF">FO442_00110</name>
</gene>
<dbReference type="Gene3D" id="2.60.120.260">
    <property type="entry name" value="Galactose-binding domain-like"/>
    <property type="match status" value="1"/>
</dbReference>
<dbReference type="InterPro" id="IPR035914">
    <property type="entry name" value="Sperma_CUB_dom_sf"/>
</dbReference>
<reference evidence="5 6" key="1">
    <citation type="submission" date="2019-07" db="EMBL/GenBank/DDBJ databases">
        <authorList>
            <person name="Huq M.A."/>
        </authorList>
    </citation>
    <scope>NUCLEOTIDE SEQUENCE [LARGE SCALE GENOMIC DNA]</scope>
    <source>
        <strain evidence="5 6">MAH-3</strain>
    </source>
</reference>
<evidence type="ECO:0000256" key="2">
    <source>
        <dbReference type="ARBA" id="ARBA00022801"/>
    </source>
</evidence>
<dbReference type="SUPFAM" id="SSF49785">
    <property type="entry name" value="Galactose-binding domain-like"/>
    <property type="match status" value="1"/>
</dbReference>
<protein>
    <recommendedName>
        <fullName evidence="4">P/Homo B domain-containing protein</fullName>
    </recommendedName>
</protein>
<dbReference type="Gene3D" id="2.60.120.290">
    <property type="entry name" value="Spermadhesin, CUB domain"/>
    <property type="match status" value="1"/>
</dbReference>
<accession>A0A556N607</accession>
<dbReference type="Proteomes" id="UP000316008">
    <property type="component" value="Unassembled WGS sequence"/>
</dbReference>
<dbReference type="Pfam" id="PF01483">
    <property type="entry name" value="P_proprotein"/>
    <property type="match status" value="1"/>
</dbReference>
<dbReference type="Pfam" id="PF13585">
    <property type="entry name" value="CHU_C"/>
    <property type="match status" value="1"/>
</dbReference>
<dbReference type="Gene3D" id="2.60.40.4070">
    <property type="match status" value="1"/>
</dbReference>
<keyword evidence="1" id="KW-0645">Protease</keyword>
<sequence>MRRKLLIAIGSLFLGSVSYGQMTMSDPDYVGANQLDCSALGAGGVNFIDMAGNYSANFDDTITFCPDLTQGTKVSIAFATNIGYEFDIHPTDTLYIYDGPNTSAPLLTAANSGTNPTGGNWQASFENNPSGCLTVRFKTDGAGDGTGWIAKVACGNLAQPYYPHLEAYVNGNPQNVLNPIDTGYVNVCLGDSILFVAKPLFPYSLESTGYGYSQTLTNLNYNWSISTIGPLGVNNDSVWFVPTARQGYFIDLKMTDQFPQLKGITAKVRVSILPSFATAGPLEDTICIGTPTILVGGVTAQDTAGVDVPGGEFTIGGSFAGLTFLPDGTGQLYQTTIPISGLGNGTVTQPSDIASICLDIEHSYIGDIEITLTCPNGTEVSLMNTYGGNGLVPGGCFGGGIGLGSDTDTDGGAPGSPIETYCFSFVNPDFGTVCNNLGNTYTNPSGYQSMIPGTYTPDGDFNDFIGCPLDGNWTISVQDNQGIDDGYIFQWGIVFDASLYPNFETYQNYYTDGFWSPSPNIISGQNDTLVVIQTNAAGHSFYTYNVVDDFGCEYDTTFDVFSLSLPNIFNDTLGCDMTFQVAGTQAYAGGVWSAVPNGLNFNTSASNNPLITANSAGTYTVSFIDNACNDTVTSTIIFPPYPQIFNDTLLCGDEFQVAGTLVYPTGGSWSAISPEVIFLPNNTTTNPIITATTSGQYTVTFTDNVCNNSTSSQVTLFLLPEIFPDTSACNFIYNVSGTVAANGGVWSSADTNIHFMPNANAMNPIITSSIPGTFEVTFTDNQCNTSVTSQIEFINYAFVNTVDTVICMGSTVLTSCGVYPQNDSYVWSDGTVGHDILAGPGVYTVTATNECNSHSATMTIGGKVCYITAPNIIVLSSTSGNNKFFLSYDGVQEFHISIVNRWGNLITEYDDPGAAWDGRNLNGEVVSEGTYFYNFTAKLQTGEEIQQQGFVQVFH</sequence>
<dbReference type="OrthoDB" id="9765926at2"/>
<name>A0A556N607_9FLAO</name>
<dbReference type="SUPFAM" id="SSF49854">
    <property type="entry name" value="Spermadhesin, CUB domain"/>
    <property type="match status" value="1"/>
</dbReference>
<dbReference type="GO" id="GO:0004252">
    <property type="term" value="F:serine-type endopeptidase activity"/>
    <property type="evidence" value="ECO:0007669"/>
    <property type="project" value="InterPro"/>
</dbReference>
<feature type="domain" description="P/Homo B" evidence="4">
    <location>
        <begin position="307"/>
        <end position="505"/>
    </location>
</feature>
<evidence type="ECO:0000256" key="3">
    <source>
        <dbReference type="SAM" id="SignalP"/>
    </source>
</evidence>
<dbReference type="PROSITE" id="PS51829">
    <property type="entry name" value="P_HOMO_B"/>
    <property type="match status" value="1"/>
</dbReference>
<dbReference type="GO" id="GO:0006508">
    <property type="term" value="P:proteolysis"/>
    <property type="evidence" value="ECO:0007669"/>
    <property type="project" value="UniProtKB-KW"/>
</dbReference>
<evidence type="ECO:0000259" key="4">
    <source>
        <dbReference type="PROSITE" id="PS51829"/>
    </source>
</evidence>
<comment type="caution">
    <text evidence="5">The sequence shown here is derived from an EMBL/GenBank/DDBJ whole genome shotgun (WGS) entry which is preliminary data.</text>
</comment>
<dbReference type="InterPro" id="IPR008979">
    <property type="entry name" value="Galactose-bd-like_sf"/>
</dbReference>
<keyword evidence="6" id="KW-1185">Reference proteome</keyword>